<feature type="domain" description="PPM-type phosphatase" evidence="13">
    <location>
        <begin position="73"/>
        <end position="328"/>
    </location>
</feature>
<dbReference type="Pfam" id="PF07228">
    <property type="entry name" value="SpoIIE"/>
    <property type="match status" value="1"/>
</dbReference>
<evidence type="ECO:0000256" key="12">
    <source>
        <dbReference type="SAM" id="MobiDB-lite"/>
    </source>
</evidence>
<dbReference type="PANTHER" id="PTHR12320">
    <property type="entry name" value="PROTEIN PHOSPHATASE 2C"/>
    <property type="match status" value="1"/>
</dbReference>
<organism evidence="14 15">
    <name type="scientific">Drosophila kikkawai</name>
    <name type="common">Fruit fly</name>
    <dbReference type="NCBI Taxonomy" id="30033"/>
    <lineage>
        <taxon>Eukaryota</taxon>
        <taxon>Metazoa</taxon>
        <taxon>Ecdysozoa</taxon>
        <taxon>Arthropoda</taxon>
        <taxon>Hexapoda</taxon>
        <taxon>Insecta</taxon>
        <taxon>Pterygota</taxon>
        <taxon>Neoptera</taxon>
        <taxon>Endopterygota</taxon>
        <taxon>Diptera</taxon>
        <taxon>Brachycera</taxon>
        <taxon>Muscomorpha</taxon>
        <taxon>Ephydroidea</taxon>
        <taxon>Drosophilidae</taxon>
        <taxon>Drosophila</taxon>
        <taxon>Sophophora</taxon>
    </lineage>
</organism>
<dbReference type="Proteomes" id="UP001652661">
    <property type="component" value="Chromosome 3R"/>
</dbReference>
<comment type="cofactor">
    <cofactor evidence="2 11">
        <name>Mg(2+)</name>
        <dbReference type="ChEBI" id="CHEBI:18420"/>
    </cofactor>
</comment>
<dbReference type="Gene3D" id="3.60.40.10">
    <property type="entry name" value="PPM-type phosphatase domain"/>
    <property type="match status" value="1"/>
</dbReference>
<keyword evidence="6 11" id="KW-0460">Magnesium</keyword>
<name>A0A6P4I9B0_DROKI</name>
<comment type="similarity">
    <text evidence="3 11">Belongs to the PP2C family.</text>
</comment>
<evidence type="ECO:0000256" key="2">
    <source>
        <dbReference type="ARBA" id="ARBA00001946"/>
    </source>
</evidence>
<evidence type="ECO:0000256" key="10">
    <source>
        <dbReference type="ARBA" id="ARBA00048336"/>
    </source>
</evidence>
<evidence type="ECO:0000313" key="14">
    <source>
        <dbReference type="Proteomes" id="UP001652661"/>
    </source>
</evidence>
<dbReference type="InterPro" id="IPR039123">
    <property type="entry name" value="PPTC7"/>
</dbReference>
<comment type="catalytic activity">
    <reaction evidence="9 11">
        <text>O-phospho-L-seryl-[protein] + H2O = L-seryl-[protein] + phosphate</text>
        <dbReference type="Rhea" id="RHEA:20629"/>
        <dbReference type="Rhea" id="RHEA-COMP:9863"/>
        <dbReference type="Rhea" id="RHEA-COMP:11604"/>
        <dbReference type="ChEBI" id="CHEBI:15377"/>
        <dbReference type="ChEBI" id="CHEBI:29999"/>
        <dbReference type="ChEBI" id="CHEBI:43474"/>
        <dbReference type="ChEBI" id="CHEBI:83421"/>
        <dbReference type="EC" id="3.1.3.16"/>
    </reaction>
</comment>
<dbReference type="PROSITE" id="PS51746">
    <property type="entry name" value="PPM_2"/>
    <property type="match status" value="1"/>
</dbReference>
<evidence type="ECO:0000256" key="4">
    <source>
        <dbReference type="ARBA" id="ARBA00022723"/>
    </source>
</evidence>
<dbReference type="GO" id="GO:0046872">
    <property type="term" value="F:metal ion binding"/>
    <property type="evidence" value="ECO:0007669"/>
    <property type="project" value="UniProtKB-UniRule"/>
</dbReference>
<dbReference type="CDD" id="cd00143">
    <property type="entry name" value="PP2Cc"/>
    <property type="match status" value="1"/>
</dbReference>
<dbReference type="GO" id="GO:0004722">
    <property type="term" value="F:protein serine/threonine phosphatase activity"/>
    <property type="evidence" value="ECO:0007669"/>
    <property type="project" value="UniProtKB-EC"/>
</dbReference>
<keyword evidence="5 11" id="KW-0378">Hydrolase</keyword>
<dbReference type="InterPro" id="IPR036457">
    <property type="entry name" value="PPM-type-like_dom_sf"/>
</dbReference>
<dbReference type="AlphaFoldDB" id="A0A6P4I9B0"/>
<evidence type="ECO:0000256" key="6">
    <source>
        <dbReference type="ARBA" id="ARBA00022842"/>
    </source>
</evidence>
<dbReference type="InterPro" id="IPR001932">
    <property type="entry name" value="PPM-type_phosphatase-like_dom"/>
</dbReference>
<keyword evidence="14" id="KW-1185">Reference proteome</keyword>
<feature type="region of interest" description="Disordered" evidence="12">
    <location>
        <begin position="25"/>
        <end position="55"/>
    </location>
</feature>
<dbReference type="GO" id="GO:0005739">
    <property type="term" value="C:mitochondrion"/>
    <property type="evidence" value="ECO:0007669"/>
    <property type="project" value="TreeGrafter"/>
</dbReference>
<keyword evidence="4 11" id="KW-0479">Metal-binding</keyword>
<evidence type="ECO:0000256" key="1">
    <source>
        <dbReference type="ARBA" id="ARBA00001936"/>
    </source>
</evidence>
<dbReference type="PANTHER" id="PTHR12320:SF1">
    <property type="entry name" value="PROTEIN PHOSPHATASE PTC7 HOMOLOG"/>
    <property type="match status" value="1"/>
</dbReference>
<sequence>MLTSKYFRINNRPLLMQHLLQRNSSANSTPFADSNQMKKPSNSDKFSSGPGDPSVMVGRDPYLVKVVHGCSKEPRLPNDRSKRRFGEDSWFVSSTPLAEVLGVADGVGGWRDMGVDPGRFATELMACCSGQAQRPEFDGKSPRELLIASYQELKRREQPVVGSSTACLVAMHRRDCTLYTANLGDSGFLVVRNGRILHRSEEQTHAFNTPFQLTVPPGGGQDYSLYCDRPEMAVSTRLTLQPHDLVILATDGLFDNMPDSMLLQMLKGIRGDSERDLQASASRLVEKARELSLNANFQSPFAIRARENNIPYACGGKPDDITLILASVEVP</sequence>
<evidence type="ECO:0000256" key="7">
    <source>
        <dbReference type="ARBA" id="ARBA00022912"/>
    </source>
</evidence>
<keyword evidence="7 11" id="KW-0904">Protein phosphatase</keyword>
<comment type="catalytic activity">
    <reaction evidence="10 11">
        <text>O-phospho-L-threonyl-[protein] + H2O = L-threonyl-[protein] + phosphate</text>
        <dbReference type="Rhea" id="RHEA:47004"/>
        <dbReference type="Rhea" id="RHEA-COMP:11060"/>
        <dbReference type="Rhea" id="RHEA-COMP:11605"/>
        <dbReference type="ChEBI" id="CHEBI:15377"/>
        <dbReference type="ChEBI" id="CHEBI:30013"/>
        <dbReference type="ChEBI" id="CHEBI:43474"/>
        <dbReference type="ChEBI" id="CHEBI:61977"/>
        <dbReference type="EC" id="3.1.3.16"/>
    </reaction>
</comment>
<evidence type="ECO:0000259" key="13">
    <source>
        <dbReference type="PROSITE" id="PS51746"/>
    </source>
</evidence>
<reference evidence="15" key="1">
    <citation type="submission" date="2025-08" db="UniProtKB">
        <authorList>
            <consortium name="RefSeq"/>
        </authorList>
    </citation>
    <scope>IDENTIFICATION</scope>
    <source>
        <strain evidence="15">14028-0561.14</strain>
        <tissue evidence="15">Whole fly</tissue>
    </source>
</reference>
<evidence type="ECO:0000313" key="15">
    <source>
        <dbReference type="RefSeq" id="XP_017020459.1"/>
    </source>
</evidence>
<evidence type="ECO:0000256" key="9">
    <source>
        <dbReference type="ARBA" id="ARBA00047761"/>
    </source>
</evidence>
<comment type="cofactor">
    <cofactor evidence="1 11">
        <name>Mn(2+)</name>
        <dbReference type="ChEBI" id="CHEBI:29035"/>
    </cofactor>
</comment>
<dbReference type="RefSeq" id="XP_017020459.1">
    <property type="nucleotide sequence ID" value="XM_017164970.3"/>
</dbReference>
<dbReference type="SMART" id="SM00331">
    <property type="entry name" value="PP2C_SIG"/>
    <property type="match status" value="1"/>
</dbReference>
<feature type="compositionally biased region" description="Polar residues" evidence="12">
    <location>
        <begin position="25"/>
        <end position="46"/>
    </location>
</feature>
<evidence type="ECO:0000256" key="8">
    <source>
        <dbReference type="ARBA" id="ARBA00023211"/>
    </source>
</evidence>
<keyword evidence="8 11" id="KW-0464">Manganese</keyword>
<dbReference type="SMART" id="SM00332">
    <property type="entry name" value="PP2Cc"/>
    <property type="match status" value="1"/>
</dbReference>
<protein>
    <recommendedName>
        <fullName evidence="11">Protein phosphatase</fullName>
        <ecNumber evidence="11">3.1.3.16</ecNumber>
    </recommendedName>
</protein>
<dbReference type="EC" id="3.1.3.16" evidence="11"/>
<gene>
    <name evidence="15" type="primary">fig</name>
</gene>
<proteinExistence type="inferred from homology"/>
<accession>A0A6P4I9B0</accession>
<dbReference type="OrthoDB" id="60843at2759"/>
<evidence type="ECO:0000256" key="3">
    <source>
        <dbReference type="ARBA" id="ARBA00006702"/>
    </source>
</evidence>
<dbReference type="SUPFAM" id="SSF81606">
    <property type="entry name" value="PP2C-like"/>
    <property type="match status" value="1"/>
</dbReference>
<dbReference type="FunFam" id="3.60.40.10:FF:000009">
    <property type="entry name" value="Blast:Protein phosphatase PTC7 homolog"/>
    <property type="match status" value="1"/>
</dbReference>
<evidence type="ECO:0000256" key="5">
    <source>
        <dbReference type="ARBA" id="ARBA00022801"/>
    </source>
</evidence>
<evidence type="ECO:0000256" key="11">
    <source>
        <dbReference type="RuleBase" id="RU366020"/>
    </source>
</evidence>